<dbReference type="EMBL" id="FMJY01000006">
    <property type="protein sequence ID" value="SCO86143.1"/>
    <property type="molecule type" value="Genomic_DNA"/>
</dbReference>
<gene>
    <name evidence="1" type="ORF">FRV6_10270</name>
</gene>
<dbReference type="AlphaFoldDB" id="A0A2H3TBQ4"/>
<evidence type="ECO:0000313" key="2">
    <source>
        <dbReference type="Proteomes" id="UP000219369"/>
    </source>
</evidence>
<protein>
    <submittedName>
        <fullName evidence="1">Uncharacterized protein</fullName>
    </submittedName>
</protein>
<dbReference type="VEuPathDB" id="FungiDB:HZS61_010462"/>
<dbReference type="VEuPathDB" id="FungiDB:FOMG_10745"/>
<dbReference type="Proteomes" id="UP000219369">
    <property type="component" value="Unassembled WGS sequence"/>
</dbReference>
<dbReference type="VEuPathDB" id="FungiDB:FOC4_g10000443"/>
<reference evidence="2" key="1">
    <citation type="submission" date="2016-09" db="EMBL/GenBank/DDBJ databases">
        <authorList>
            <person name="Guldener U."/>
        </authorList>
    </citation>
    <scope>NUCLEOTIDE SEQUENCE [LARGE SCALE GENOMIC DNA]</scope>
    <source>
        <strain evidence="2">V64-1</strain>
    </source>
</reference>
<proteinExistence type="predicted"/>
<dbReference type="VEuPathDB" id="FungiDB:FOXG_18385"/>
<sequence length="179" mass="20103">MLIILNLAAYNPARKPYSSAGPNLLPATHFKGHAFADPCSTLKSSTALPHCTVMMLRRSLQTPDPDEPYLIEGHDVINMIDQAIKEDGHDKLCNMAMEIGKAWLHKDDASRIRLAAFGCEILLLVYPLYDTYPPIKEAFLNSEIEKLNRLKGKLVRGANPSRRERKFVKALRLGGLYDE</sequence>
<evidence type="ECO:0000313" key="1">
    <source>
        <dbReference type="EMBL" id="SCO86143.1"/>
    </source>
</evidence>
<dbReference type="VEuPathDB" id="FungiDB:FOC1_g10015209"/>
<accession>A0A2H3TBQ4</accession>
<name>A0A2H3TBQ4_FUSOX</name>
<organism evidence="1 2">
    <name type="scientific">Fusarium oxysporum</name>
    <name type="common">Fusarium vascular wilt</name>
    <dbReference type="NCBI Taxonomy" id="5507"/>
    <lineage>
        <taxon>Eukaryota</taxon>
        <taxon>Fungi</taxon>
        <taxon>Dikarya</taxon>
        <taxon>Ascomycota</taxon>
        <taxon>Pezizomycotina</taxon>
        <taxon>Sordariomycetes</taxon>
        <taxon>Hypocreomycetidae</taxon>
        <taxon>Hypocreales</taxon>
        <taxon>Nectriaceae</taxon>
        <taxon>Fusarium</taxon>
        <taxon>Fusarium oxysporum species complex</taxon>
    </lineage>
</organism>
<dbReference type="OrthoDB" id="5069851at2759"/>